<gene>
    <name evidence="2" type="ORF">PPNSA23_11360</name>
</gene>
<keyword evidence="3" id="KW-1185">Reference proteome</keyword>
<sequence length="51" mass="6064">MREMNLIRSYNNWRRYRATVNELSRLSARELNDLGILPAEIPYVARKAVSR</sequence>
<proteinExistence type="predicted"/>
<comment type="caution">
    <text evidence="2">The sequence shown here is derived from an EMBL/GenBank/DDBJ whole genome shotgun (WGS) entry which is preliminary data.</text>
</comment>
<dbReference type="Proteomes" id="UP001628091">
    <property type="component" value="Unassembled WGS sequence"/>
</dbReference>
<feature type="domain" description="YjiS-like" evidence="1">
    <location>
        <begin position="6"/>
        <end position="41"/>
    </location>
</feature>
<evidence type="ECO:0000313" key="2">
    <source>
        <dbReference type="EMBL" id="GAB1581193.1"/>
    </source>
</evidence>
<accession>A0ABQ0GX13</accession>
<dbReference type="Pfam" id="PF06568">
    <property type="entry name" value="YjiS-like"/>
    <property type="match status" value="1"/>
</dbReference>
<evidence type="ECO:0000259" key="1">
    <source>
        <dbReference type="Pfam" id="PF06568"/>
    </source>
</evidence>
<organism evidence="2 3">
    <name type="scientific">Phyllobacterium phragmitis</name>
    <dbReference type="NCBI Taxonomy" id="2670329"/>
    <lineage>
        <taxon>Bacteria</taxon>
        <taxon>Pseudomonadati</taxon>
        <taxon>Pseudomonadota</taxon>
        <taxon>Alphaproteobacteria</taxon>
        <taxon>Hyphomicrobiales</taxon>
        <taxon>Phyllobacteriaceae</taxon>
        <taxon>Phyllobacterium</taxon>
    </lineage>
</organism>
<dbReference type="EMBL" id="BAAFZP010000001">
    <property type="protein sequence ID" value="GAB1581193.1"/>
    <property type="molecule type" value="Genomic_DNA"/>
</dbReference>
<protein>
    <submittedName>
        <fullName evidence="2">DUF1127 domain-containing protein</fullName>
    </submittedName>
</protein>
<name>A0ABQ0GX13_9HYPH</name>
<reference evidence="2 3" key="1">
    <citation type="submission" date="2024-10" db="EMBL/GenBank/DDBJ databases">
        <title>Isolation, draft genome sequencing and identification of Phyllobacterium sp. NSA23, isolated from leaf soil.</title>
        <authorList>
            <person name="Akita H."/>
        </authorList>
    </citation>
    <scope>NUCLEOTIDE SEQUENCE [LARGE SCALE GENOMIC DNA]</scope>
    <source>
        <strain evidence="2 3">NSA23</strain>
    </source>
</reference>
<dbReference type="InterPro" id="IPR009506">
    <property type="entry name" value="YjiS-like"/>
</dbReference>
<evidence type="ECO:0000313" key="3">
    <source>
        <dbReference type="Proteomes" id="UP001628091"/>
    </source>
</evidence>